<proteinExistence type="predicted"/>
<gene>
    <name evidence="1" type="ORF">LCGC14_0435100</name>
</gene>
<dbReference type="EMBL" id="LAZR01000412">
    <property type="protein sequence ID" value="KKN70063.1"/>
    <property type="molecule type" value="Genomic_DNA"/>
</dbReference>
<sequence>MTKIRFETGQVIDFDGTPTRQDIDEVAQQLNIKPVSPVTEEAPKRTSILPLVGQIAGGIAGGVAGATVGRPFVGAGVGGVLGRTGAREFERQTEELIEKPIRTIFETAKEPVFSPIRSILRRTPEEREELGREIGITAGTEAVFAPVGIGFSKIIGVVGKGISGGLLGRRVTQRGIERGWKALLDPKLYQNRISKETAVKTNKFFTKVSNVTGKRVSDLVNTKYKNVKLNMIDIKNRVRALLPKSGKPEDLLERFAPKSQRELVKGLTDDILEAGDTKSISELWKFRKDELDKAIFGKSWTEDALTYLKGLRRAINDPIRNVGDDVASAFDNYAFVKNAEEELAKKFTAIQNKATGEIFAPDLEKFITSLLSESKDETIRLLRSMDAFLDVSDRVIEQALDAAAAESLEKGVGITLVGRIIAGLFGGRKILPRIGREVQRPVTQAVKTGLGRLLPSLTREGIATQ</sequence>
<reference evidence="1" key="1">
    <citation type="journal article" date="2015" name="Nature">
        <title>Complex archaea that bridge the gap between prokaryotes and eukaryotes.</title>
        <authorList>
            <person name="Spang A."/>
            <person name="Saw J.H."/>
            <person name="Jorgensen S.L."/>
            <person name="Zaremba-Niedzwiedzka K."/>
            <person name="Martijn J."/>
            <person name="Lind A.E."/>
            <person name="van Eijk R."/>
            <person name="Schleper C."/>
            <person name="Guy L."/>
            <person name="Ettema T.J."/>
        </authorList>
    </citation>
    <scope>NUCLEOTIDE SEQUENCE</scope>
</reference>
<evidence type="ECO:0000313" key="1">
    <source>
        <dbReference type="EMBL" id="KKN70063.1"/>
    </source>
</evidence>
<comment type="caution">
    <text evidence="1">The sequence shown here is derived from an EMBL/GenBank/DDBJ whole genome shotgun (WGS) entry which is preliminary data.</text>
</comment>
<name>A0A0F9VWC9_9ZZZZ</name>
<accession>A0A0F9VWC9</accession>
<protein>
    <submittedName>
        <fullName evidence="1">Uncharacterized protein</fullName>
    </submittedName>
</protein>
<organism evidence="1">
    <name type="scientific">marine sediment metagenome</name>
    <dbReference type="NCBI Taxonomy" id="412755"/>
    <lineage>
        <taxon>unclassified sequences</taxon>
        <taxon>metagenomes</taxon>
        <taxon>ecological metagenomes</taxon>
    </lineage>
</organism>
<dbReference type="AlphaFoldDB" id="A0A0F9VWC9"/>